<dbReference type="EMBL" id="CP029077">
    <property type="protein sequence ID" value="QED23315.1"/>
    <property type="molecule type" value="Genomic_DNA"/>
</dbReference>
<evidence type="ECO:0000256" key="1">
    <source>
        <dbReference type="ARBA" id="ARBA00004651"/>
    </source>
</evidence>
<feature type="transmembrane region" description="Helical" evidence="10">
    <location>
        <begin position="66"/>
        <end position="83"/>
    </location>
</feature>
<evidence type="ECO:0000256" key="10">
    <source>
        <dbReference type="RuleBase" id="RU363121"/>
    </source>
</evidence>
<dbReference type="SUPFAM" id="SSF103473">
    <property type="entry name" value="MFS general substrate transporter"/>
    <property type="match status" value="1"/>
</dbReference>
<evidence type="ECO:0000256" key="2">
    <source>
        <dbReference type="ARBA" id="ARBA00007127"/>
    </source>
</evidence>
<feature type="transmembrane region" description="Helical" evidence="10">
    <location>
        <begin position="147"/>
        <end position="172"/>
    </location>
</feature>
<feature type="transmembrane region" description="Helical" evidence="10">
    <location>
        <begin position="322"/>
        <end position="344"/>
    </location>
</feature>
<feature type="transmembrane region" description="Helical" evidence="10">
    <location>
        <begin position="223"/>
        <end position="243"/>
    </location>
</feature>
<feature type="transmembrane region" description="Helical" evidence="10">
    <location>
        <begin position="285"/>
        <end position="302"/>
    </location>
</feature>
<dbReference type="GO" id="GO:0005524">
    <property type="term" value="F:ATP binding"/>
    <property type="evidence" value="ECO:0007669"/>
    <property type="project" value="UniProtKB-KW"/>
</dbReference>
<keyword evidence="8 10" id="KW-0472">Membrane</keyword>
<feature type="transmembrane region" description="Helical" evidence="10">
    <location>
        <begin position="351"/>
        <end position="377"/>
    </location>
</feature>
<evidence type="ECO:0000256" key="3">
    <source>
        <dbReference type="ARBA" id="ARBA00022448"/>
    </source>
</evidence>
<evidence type="ECO:0000256" key="5">
    <source>
        <dbReference type="ARBA" id="ARBA00022741"/>
    </source>
</evidence>
<keyword evidence="5 10" id="KW-0547">Nucleotide-binding</keyword>
<feature type="transmembrane region" description="Helical" evidence="10">
    <location>
        <begin position="184"/>
        <end position="203"/>
    </location>
</feature>
<accession>A0A5B8XEK2</accession>
<dbReference type="Pfam" id="PF03219">
    <property type="entry name" value="TLC"/>
    <property type="match status" value="1"/>
</dbReference>
<reference evidence="11 12" key="1">
    <citation type="journal article" date="2019" name="ISME J.">
        <title>Deianiraea, an extracellular bacterium associated with the ciliate Paramecium, suggests an alternative scenario for the evolution of Rickettsiales.</title>
        <authorList>
            <person name="Castelli M."/>
            <person name="Sabaneyeva E."/>
            <person name="Lanzoni O."/>
            <person name="Lebedeva N."/>
            <person name="Floriano A.M."/>
            <person name="Gaiarsa S."/>
            <person name="Benken K."/>
            <person name="Modeo L."/>
            <person name="Bandi C."/>
            <person name="Potekhin A."/>
            <person name="Sassera D."/>
            <person name="Petroni G."/>
        </authorList>
    </citation>
    <scope>NUCLEOTIDE SEQUENCE [LARGE SCALE GENOMIC DNA]</scope>
    <source>
        <strain evidence="11">CyL4-1</strain>
    </source>
</reference>
<keyword evidence="4 10" id="KW-0812">Transmembrane</keyword>
<dbReference type="RefSeq" id="WP_146820594.1">
    <property type="nucleotide sequence ID" value="NZ_CP029077.1"/>
</dbReference>
<keyword evidence="3 10" id="KW-0813">Transport</keyword>
<protein>
    <recommendedName>
        <fullName evidence="10">ADP,ATP carrier protein</fullName>
    </recommendedName>
</protein>
<comment type="function">
    <text evidence="9 10">Provides the rickettsial cell with host ATP in exchange for rickettsial ADP. This is an obligate exchange system. This energy acquiring activity is an important component of rickettsial parasitism.</text>
</comment>
<comment type="subcellular location">
    <subcellularLocation>
        <location evidence="1">Cell membrane</location>
        <topology evidence="1">Multi-pass membrane protein</topology>
    </subcellularLocation>
    <subcellularLocation>
        <location evidence="10">Membrane</location>
        <topology evidence="10">Multi-pass membrane protein</topology>
    </subcellularLocation>
</comment>
<feature type="transmembrane region" description="Helical" evidence="10">
    <location>
        <begin position="29"/>
        <end position="46"/>
    </location>
</feature>
<dbReference type="InterPro" id="IPR036259">
    <property type="entry name" value="MFS_trans_sf"/>
</dbReference>
<organism evidence="11 12">
    <name type="scientific">Candidatus Deianiraea vastatrix</name>
    <dbReference type="NCBI Taxonomy" id="2163644"/>
    <lineage>
        <taxon>Bacteria</taxon>
        <taxon>Pseudomonadati</taxon>
        <taxon>Pseudomonadota</taxon>
        <taxon>Alphaproteobacteria</taxon>
        <taxon>Rickettsiales</taxon>
        <taxon>Candidatus Deianiraeaceae</taxon>
        <taxon>Candidatus Deianiraea</taxon>
    </lineage>
</organism>
<evidence type="ECO:0000256" key="7">
    <source>
        <dbReference type="ARBA" id="ARBA00022989"/>
    </source>
</evidence>
<evidence type="ECO:0000313" key="11">
    <source>
        <dbReference type="EMBL" id="QED23315.1"/>
    </source>
</evidence>
<keyword evidence="6 10" id="KW-0067">ATP-binding</keyword>
<gene>
    <name evidence="11" type="ORF">Deia_00519</name>
</gene>
<feature type="transmembrane region" description="Helical" evidence="10">
    <location>
        <begin position="462"/>
        <end position="483"/>
    </location>
</feature>
<dbReference type="GO" id="GO:0005471">
    <property type="term" value="F:ATP:ADP antiporter activity"/>
    <property type="evidence" value="ECO:0007669"/>
    <property type="project" value="InterPro"/>
</dbReference>
<feature type="transmembrane region" description="Helical" evidence="10">
    <location>
        <begin position="95"/>
        <end position="113"/>
    </location>
</feature>
<dbReference type="PANTHER" id="PTHR31187:SF1">
    <property type="entry name" value="ADP,ATP CARRIER PROTEIN 1"/>
    <property type="match status" value="1"/>
</dbReference>
<proteinExistence type="inferred from homology"/>
<dbReference type="OrthoDB" id="19786at2"/>
<evidence type="ECO:0000256" key="4">
    <source>
        <dbReference type="ARBA" id="ARBA00022692"/>
    </source>
</evidence>
<evidence type="ECO:0000256" key="6">
    <source>
        <dbReference type="ARBA" id="ARBA00022840"/>
    </source>
</evidence>
<dbReference type="InterPro" id="IPR004667">
    <property type="entry name" value="ADP_ATP_car_bac_type"/>
</dbReference>
<comment type="similarity">
    <text evidence="2 10">Belongs to the ADP/ATP translocase tlc family.</text>
</comment>
<dbReference type="AlphaFoldDB" id="A0A5B8XEK2"/>
<dbReference type="Proteomes" id="UP000321934">
    <property type="component" value="Chromosome"/>
</dbReference>
<feature type="transmembrane region" description="Helical" evidence="10">
    <location>
        <begin position="389"/>
        <end position="410"/>
    </location>
</feature>
<evidence type="ECO:0000256" key="9">
    <source>
        <dbReference type="ARBA" id="ARBA00024792"/>
    </source>
</evidence>
<keyword evidence="7 10" id="KW-1133">Transmembrane helix</keyword>
<dbReference type="GO" id="GO:0005886">
    <property type="term" value="C:plasma membrane"/>
    <property type="evidence" value="ECO:0007669"/>
    <property type="project" value="UniProtKB-SubCell"/>
</dbReference>
<keyword evidence="12" id="KW-1185">Reference proteome</keyword>
<name>A0A5B8XEK2_9RICK</name>
<dbReference type="NCBIfam" id="TIGR00769">
    <property type="entry name" value="AAA"/>
    <property type="match status" value="1"/>
</dbReference>
<evidence type="ECO:0000313" key="12">
    <source>
        <dbReference type="Proteomes" id="UP000321934"/>
    </source>
</evidence>
<evidence type="ECO:0000256" key="8">
    <source>
        <dbReference type="ARBA" id="ARBA00023136"/>
    </source>
</evidence>
<sequence length="498" mass="55097">MAKAETSKSEFKGLRALLWPIHNYELKKFIPLALLMFCILFNYTAFRNTKDTLILTAADAGTITFLKTYCVTPMAILFVVLYVKMSNVFNAEKIFYATMIPFLAFFGLFAFVLNPNLSAIQPSAESVEVLIASYPRLAGFIKIYQNWAYSLFFIMSELWGSMLLSLSFWQFANYIVRMNEAKRFYGLFVVVANISTILSGITVKYSAELARNFTPAGSDQWDWSLKTLISIAIVMGVICMGIFRWMHTSVLTDPKYFEPPKETKGKKKKPGLVESAKIVFTSPELGLIASLIICYGITINLVEVQWKNQVKLFFGTDKNAMNAFMGSYSAWTGVATIIFALFFGSNILRRLGWFFSAAFTPVVILALGGLFFGFIFAKGAMEHLISNPIYAAALVGAGVIIASKAAKYCLFDPTKEMAYIPLDPELKSKGKAAVDVIGGRLGKSGGALTQTILLMVMGTTNVLSIAPIASGVFVVMCIVWLYAVKGLSNKLKVLDKNI</sequence>
<dbReference type="PANTHER" id="PTHR31187">
    <property type="match status" value="1"/>
</dbReference>